<comment type="caution">
    <text evidence="5">The sequence shown here is derived from an EMBL/GenBank/DDBJ whole genome shotgun (WGS) entry which is preliminary data.</text>
</comment>
<evidence type="ECO:0000256" key="2">
    <source>
        <dbReference type="ARBA" id="ARBA00022741"/>
    </source>
</evidence>
<dbReference type="CDD" id="cd14798">
    <property type="entry name" value="RX-CC_like"/>
    <property type="match status" value="1"/>
</dbReference>
<dbReference type="Gene3D" id="1.20.5.4130">
    <property type="match status" value="1"/>
</dbReference>
<proteinExistence type="predicted"/>
<dbReference type="EMBL" id="JANJYJ010000004">
    <property type="protein sequence ID" value="KAK3218908.1"/>
    <property type="molecule type" value="Genomic_DNA"/>
</dbReference>
<evidence type="ECO:0000259" key="4">
    <source>
        <dbReference type="Pfam" id="PF18052"/>
    </source>
</evidence>
<dbReference type="Proteomes" id="UP001281410">
    <property type="component" value="Unassembled WGS sequence"/>
</dbReference>
<sequence>MAEALIIFFLNKLEDQLRQEGELLSGFEQDIEWIKSELQAMVAFLKDVDRRQGREEKVRAWVGDAEDIIDGFVTRRSTLGWNPVKHLQIRHQVNSQIRRIKNKVIEVEERKDRYGFHVIQEEAPGTTSIRSTSKGLSVGAATPFV</sequence>
<keyword evidence="1" id="KW-0677">Repeat</keyword>
<feature type="domain" description="Disease resistance N-terminal" evidence="4">
    <location>
        <begin position="8"/>
        <end position="78"/>
    </location>
</feature>
<keyword evidence="3" id="KW-0611">Plant defense</keyword>
<dbReference type="InterPro" id="IPR041118">
    <property type="entry name" value="Rx_N"/>
</dbReference>
<evidence type="ECO:0000256" key="3">
    <source>
        <dbReference type="ARBA" id="ARBA00022821"/>
    </source>
</evidence>
<keyword evidence="6" id="KW-1185">Reference proteome</keyword>
<organism evidence="5 6">
    <name type="scientific">Dipteronia sinensis</name>
    <dbReference type="NCBI Taxonomy" id="43782"/>
    <lineage>
        <taxon>Eukaryota</taxon>
        <taxon>Viridiplantae</taxon>
        <taxon>Streptophyta</taxon>
        <taxon>Embryophyta</taxon>
        <taxon>Tracheophyta</taxon>
        <taxon>Spermatophyta</taxon>
        <taxon>Magnoliopsida</taxon>
        <taxon>eudicotyledons</taxon>
        <taxon>Gunneridae</taxon>
        <taxon>Pentapetalae</taxon>
        <taxon>rosids</taxon>
        <taxon>malvids</taxon>
        <taxon>Sapindales</taxon>
        <taxon>Sapindaceae</taxon>
        <taxon>Hippocastanoideae</taxon>
        <taxon>Acereae</taxon>
        <taxon>Dipteronia</taxon>
    </lineage>
</organism>
<accession>A0AAE0AIW6</accession>
<evidence type="ECO:0000313" key="5">
    <source>
        <dbReference type="EMBL" id="KAK3218908.1"/>
    </source>
</evidence>
<reference evidence="5" key="1">
    <citation type="journal article" date="2023" name="Plant J.">
        <title>Genome sequences and population genomics provide insights into the demographic history, inbreeding, and mutation load of two 'living fossil' tree species of Dipteronia.</title>
        <authorList>
            <person name="Feng Y."/>
            <person name="Comes H.P."/>
            <person name="Chen J."/>
            <person name="Zhu S."/>
            <person name="Lu R."/>
            <person name="Zhang X."/>
            <person name="Li P."/>
            <person name="Qiu J."/>
            <person name="Olsen K.M."/>
            <person name="Qiu Y."/>
        </authorList>
    </citation>
    <scope>NUCLEOTIDE SEQUENCE</scope>
    <source>
        <strain evidence="5">NBL</strain>
    </source>
</reference>
<dbReference type="Pfam" id="PF18052">
    <property type="entry name" value="Rx_N"/>
    <property type="match status" value="1"/>
</dbReference>
<protein>
    <recommendedName>
        <fullName evidence="4">Disease resistance N-terminal domain-containing protein</fullName>
    </recommendedName>
</protein>
<evidence type="ECO:0000256" key="1">
    <source>
        <dbReference type="ARBA" id="ARBA00022737"/>
    </source>
</evidence>
<dbReference type="PANTHER" id="PTHR19338:SF32">
    <property type="entry name" value="OS06G0287500 PROTEIN"/>
    <property type="match status" value="1"/>
</dbReference>
<dbReference type="InterPro" id="IPR038005">
    <property type="entry name" value="RX-like_CC"/>
</dbReference>
<dbReference type="GO" id="GO:0006952">
    <property type="term" value="P:defense response"/>
    <property type="evidence" value="ECO:0007669"/>
    <property type="project" value="UniProtKB-KW"/>
</dbReference>
<dbReference type="GO" id="GO:0000166">
    <property type="term" value="F:nucleotide binding"/>
    <property type="evidence" value="ECO:0007669"/>
    <property type="project" value="UniProtKB-KW"/>
</dbReference>
<dbReference type="PANTHER" id="PTHR19338">
    <property type="entry name" value="TRANSLOCASE OF INNER MITOCHONDRIAL MEMBRANE 13 HOMOLOG"/>
    <property type="match status" value="1"/>
</dbReference>
<name>A0AAE0AIW6_9ROSI</name>
<gene>
    <name evidence="5" type="ORF">Dsin_012878</name>
</gene>
<evidence type="ECO:0000313" key="6">
    <source>
        <dbReference type="Proteomes" id="UP001281410"/>
    </source>
</evidence>
<keyword evidence="2" id="KW-0547">Nucleotide-binding</keyword>
<dbReference type="AlphaFoldDB" id="A0AAE0AIW6"/>